<evidence type="ECO:0000313" key="1">
    <source>
        <dbReference type="EMBL" id="GKX28324.1"/>
    </source>
</evidence>
<organism evidence="1 2">
    <name type="scientific">Vallitalea longa</name>
    <dbReference type="NCBI Taxonomy" id="2936439"/>
    <lineage>
        <taxon>Bacteria</taxon>
        <taxon>Bacillati</taxon>
        <taxon>Bacillota</taxon>
        <taxon>Clostridia</taxon>
        <taxon>Lachnospirales</taxon>
        <taxon>Vallitaleaceae</taxon>
        <taxon>Vallitalea</taxon>
    </lineage>
</organism>
<gene>
    <name evidence="1" type="ORF">SH1V18_08040</name>
</gene>
<keyword evidence="2" id="KW-1185">Reference proteome</keyword>
<sequence length="241" mass="28735">MAVWNPWRGCHKKSEGCKNCYIHRANARKGINTDIIYKTEEFYKPIKKDKKGNYKIKSGQTVYICFNSDFLIEEADQWRKEAWEMIKERNDLNFLFLTKRIERFMIGLPDDFEEGYDNITIGTTIENQLRADERISILKELPIKHKLITIQPMLEKINLLDYLDNSIEYVVVGGESGRNVRPLHYDWVLDIREQCIKKDVNFEFRQVGSIFIKDQKTYRIQKKYLCSQARKANINYRVENM</sequence>
<evidence type="ECO:0000313" key="2">
    <source>
        <dbReference type="Proteomes" id="UP001144256"/>
    </source>
</evidence>
<comment type="caution">
    <text evidence="1">The sequence shown here is derived from an EMBL/GenBank/DDBJ whole genome shotgun (WGS) entry which is preliminary data.</text>
</comment>
<protein>
    <recommendedName>
        <fullName evidence="3">Phage protein Gp37/Gp68</fullName>
    </recommendedName>
</protein>
<dbReference type="InterPro" id="IPR011101">
    <property type="entry name" value="DUF5131"/>
</dbReference>
<dbReference type="AlphaFoldDB" id="A0A9W6DF51"/>
<dbReference type="RefSeq" id="WP_281812472.1">
    <property type="nucleotide sequence ID" value="NZ_BRLB01000001.1"/>
</dbReference>
<dbReference type="Pfam" id="PF07505">
    <property type="entry name" value="DUF5131"/>
    <property type="match status" value="1"/>
</dbReference>
<dbReference type="Proteomes" id="UP001144256">
    <property type="component" value="Unassembled WGS sequence"/>
</dbReference>
<proteinExistence type="predicted"/>
<reference evidence="1" key="1">
    <citation type="submission" date="2022-06" db="EMBL/GenBank/DDBJ databases">
        <title>Vallitalea longa sp. nov., an anaerobic bacterium isolated from marine sediment.</title>
        <authorList>
            <person name="Hirano S."/>
            <person name="Terahara T."/>
            <person name="Mori K."/>
            <person name="Hamada M."/>
            <person name="Matsumoto R."/>
            <person name="Kobayashi T."/>
        </authorList>
    </citation>
    <scope>NUCLEOTIDE SEQUENCE</scope>
    <source>
        <strain evidence="1">SH18-1</strain>
    </source>
</reference>
<evidence type="ECO:0008006" key="3">
    <source>
        <dbReference type="Google" id="ProtNLM"/>
    </source>
</evidence>
<dbReference type="EMBL" id="BRLB01000001">
    <property type="protein sequence ID" value="GKX28324.1"/>
    <property type="molecule type" value="Genomic_DNA"/>
</dbReference>
<accession>A0A9W6DF51</accession>
<name>A0A9W6DF51_9FIRM</name>